<keyword evidence="3" id="KW-0413">Isomerase</keyword>
<sequence>MTTHVLTEQLGDTLHITLNRPDKRNAIDMPMFSRLAAELAEAEREPLVGAVLLSGAGESFCAGHDLRAFSSWPQQPDGPVPAFLHALAALRKPLVAAVHGHAVGIGATLLLHADWVISTPDAQLLLPFVDMEIAPEAASSLLLAQAIGLVRAKRAMLSGAAFSGQQAYDWGMVTELCDRETLLATAREKAEYLATKSGSAYARIKWLLMSPYDVHRRIDEEVDAINFAVLKQRGVS</sequence>
<protein>
    <submittedName>
        <fullName evidence="4">Enoyl-CoA hydratase</fullName>
    </submittedName>
</protein>
<reference evidence="5" key="1">
    <citation type="submission" date="2017-06" db="EMBL/GenBank/DDBJ databases">
        <title>Herbaspirillum phytohormonus sp. nov., isolated from the root nodule of Robinia pseudoacacia in lead-zinc mine.</title>
        <authorList>
            <person name="Fan M."/>
            <person name="Lin Y."/>
        </authorList>
    </citation>
    <scope>NUCLEOTIDE SEQUENCE [LARGE SCALE GENOMIC DNA]</scope>
    <source>
        <strain evidence="5">SC-089</strain>
    </source>
</reference>
<dbReference type="PANTHER" id="PTHR43684:SF1">
    <property type="entry name" value="ENOYL-COA DELTA ISOMERASE 2"/>
    <property type="match status" value="1"/>
</dbReference>
<dbReference type="AlphaFoldDB" id="A0A225MKC6"/>
<comment type="caution">
    <text evidence="4">The sequence shown here is derived from an EMBL/GenBank/DDBJ whole genome shotgun (WGS) entry which is preliminary data.</text>
</comment>
<dbReference type="Proteomes" id="UP000214603">
    <property type="component" value="Unassembled WGS sequence"/>
</dbReference>
<dbReference type="OrthoDB" id="9807606at2"/>
<dbReference type="Pfam" id="PF00378">
    <property type="entry name" value="ECH_1"/>
    <property type="match status" value="1"/>
</dbReference>
<evidence type="ECO:0000256" key="3">
    <source>
        <dbReference type="ARBA" id="ARBA00023235"/>
    </source>
</evidence>
<dbReference type="InterPro" id="IPR001753">
    <property type="entry name" value="Enoyl-CoA_hydra/iso"/>
</dbReference>
<dbReference type="CDD" id="cd06558">
    <property type="entry name" value="crotonase-like"/>
    <property type="match status" value="1"/>
</dbReference>
<dbReference type="InterPro" id="IPR051053">
    <property type="entry name" value="ECH/Chromodomain_protein"/>
</dbReference>
<keyword evidence="2" id="KW-0576">Peroxisome</keyword>
<dbReference type="SUPFAM" id="SSF52096">
    <property type="entry name" value="ClpP/crotonase"/>
    <property type="match status" value="1"/>
</dbReference>
<evidence type="ECO:0000256" key="1">
    <source>
        <dbReference type="ARBA" id="ARBA00004275"/>
    </source>
</evidence>
<dbReference type="EMBL" id="NJIH01000004">
    <property type="protein sequence ID" value="OWT61776.1"/>
    <property type="molecule type" value="Genomic_DNA"/>
</dbReference>
<evidence type="ECO:0000313" key="4">
    <source>
        <dbReference type="EMBL" id="OWT61776.1"/>
    </source>
</evidence>
<dbReference type="PANTHER" id="PTHR43684">
    <property type="match status" value="1"/>
</dbReference>
<evidence type="ECO:0000256" key="2">
    <source>
        <dbReference type="ARBA" id="ARBA00023140"/>
    </source>
</evidence>
<accession>A0A225MKC6</accession>
<name>A0A225MKC6_9BURK</name>
<proteinExistence type="predicted"/>
<evidence type="ECO:0000313" key="5">
    <source>
        <dbReference type="Proteomes" id="UP000214603"/>
    </source>
</evidence>
<keyword evidence="5" id="KW-1185">Reference proteome</keyword>
<dbReference type="GO" id="GO:0004165">
    <property type="term" value="F:delta(3)-delta(2)-enoyl-CoA isomerase activity"/>
    <property type="evidence" value="ECO:0007669"/>
    <property type="project" value="UniProtKB-ARBA"/>
</dbReference>
<dbReference type="InterPro" id="IPR029045">
    <property type="entry name" value="ClpP/crotonase-like_dom_sf"/>
</dbReference>
<dbReference type="Gene3D" id="3.90.226.10">
    <property type="entry name" value="2-enoyl-CoA Hydratase, Chain A, domain 1"/>
    <property type="match status" value="1"/>
</dbReference>
<gene>
    <name evidence="4" type="ORF">CEY11_08005</name>
</gene>
<organism evidence="4 5">
    <name type="scientific">Candidimonas nitroreducens</name>
    <dbReference type="NCBI Taxonomy" id="683354"/>
    <lineage>
        <taxon>Bacteria</taxon>
        <taxon>Pseudomonadati</taxon>
        <taxon>Pseudomonadota</taxon>
        <taxon>Betaproteobacteria</taxon>
        <taxon>Burkholderiales</taxon>
        <taxon>Alcaligenaceae</taxon>
        <taxon>Candidimonas</taxon>
    </lineage>
</organism>
<comment type="subcellular location">
    <subcellularLocation>
        <location evidence="1">Peroxisome</location>
    </subcellularLocation>
</comment>